<dbReference type="SMART" id="SM00404">
    <property type="entry name" value="PTPc_motif"/>
    <property type="match status" value="1"/>
</dbReference>
<evidence type="ECO:0000256" key="7">
    <source>
        <dbReference type="SAM" id="MobiDB-lite"/>
    </source>
</evidence>
<dbReference type="InterPro" id="IPR003595">
    <property type="entry name" value="Tyr_Pase_cat"/>
</dbReference>
<feature type="domain" description="Tyrosine-protein phosphatase" evidence="8">
    <location>
        <begin position="358"/>
        <end position="509"/>
    </location>
</feature>
<evidence type="ECO:0000256" key="6">
    <source>
        <dbReference type="ARBA" id="ARBA00023136"/>
    </source>
</evidence>
<name>A0ABW4KNX5_9BURK</name>
<comment type="subcellular location">
    <subcellularLocation>
        <location evidence="1">Cell membrane</location>
        <topology evidence="1">Peripheral membrane protein</topology>
    </subcellularLocation>
</comment>
<dbReference type="PROSITE" id="PS00383">
    <property type="entry name" value="TYR_PHOSPHATASE_1"/>
    <property type="match status" value="1"/>
</dbReference>
<keyword evidence="12" id="KW-1185">Reference proteome</keyword>
<dbReference type="PANTHER" id="PTHR43166:SF9">
    <property type="entry name" value="GLUTAMATE_ASPARTATE IMPORT ATP-BINDING PROTEIN GLTL"/>
    <property type="match status" value="1"/>
</dbReference>
<comment type="caution">
    <text evidence="11">The sequence shown here is derived from an EMBL/GenBank/DDBJ whole genome shotgun (WGS) entry which is preliminary data.</text>
</comment>
<sequence length="509" mass="54624">MSALQLSGFGVCFGHRVILSNIDLELPAQGVDVLMGPVKTGKSTLMRTLAGLNACTTIHRHWGCAKLADRPVGAGWRPTLVQQHAALFKSSVQEAVLAQSAPATRAQRDEAAREALQAHGLGSIANGLRQSVLELPVHQQRAINILAHALPCPPLLMVDEPTYGLPPDAAQWLVDWLRALGDKVRLLVVLHHQGQARRLADRVVLLGGGVVLAHGPNPRFFTHPVNDWVRQFALSGSLSVASPDAREEDLDPSVPPPPRLPQAALDAVAEFTQRPPPAAPVAAAVPPPSPRPPPPVDVPALASIAVNGHATTPPARHCASTAPMATVGAALPPLSRTGVETASMVGKAIMTEYRGPHGFHWIIPGTLAGCGEPGAMAPIDYDMQLLANLGISHLVTLTENDIDENALERNGLKNIHLPIFDREAPSVTQAYMLVRRMQLLLDQGHVIAVHCKAGIGRTGTILAAWLIREGGLSASDAIARLRNIHTYYVQTREQEVFLERFEQDILKRT</sequence>
<dbReference type="SUPFAM" id="SSF52799">
    <property type="entry name" value="(Phosphotyrosine protein) phosphatases II"/>
    <property type="match status" value="1"/>
</dbReference>
<dbReference type="Gene3D" id="3.40.50.300">
    <property type="entry name" value="P-loop containing nucleotide triphosphate hydrolases"/>
    <property type="match status" value="1"/>
</dbReference>
<dbReference type="PANTHER" id="PTHR43166">
    <property type="entry name" value="AMINO ACID IMPORT ATP-BINDING PROTEIN"/>
    <property type="match status" value="1"/>
</dbReference>
<dbReference type="SMART" id="SM00195">
    <property type="entry name" value="DSPc"/>
    <property type="match status" value="1"/>
</dbReference>
<evidence type="ECO:0000256" key="4">
    <source>
        <dbReference type="ARBA" id="ARBA00022475"/>
    </source>
</evidence>
<evidence type="ECO:0000256" key="2">
    <source>
        <dbReference type="ARBA" id="ARBA00005417"/>
    </source>
</evidence>
<keyword evidence="6" id="KW-0472">Membrane</keyword>
<proteinExistence type="inferred from homology"/>
<feature type="region of interest" description="Disordered" evidence="7">
    <location>
        <begin position="276"/>
        <end position="295"/>
    </location>
</feature>
<evidence type="ECO:0000259" key="9">
    <source>
        <dbReference type="PROSITE" id="PS50056"/>
    </source>
</evidence>
<dbReference type="PROSITE" id="PS50056">
    <property type="entry name" value="TYR_PHOSPHATASE_2"/>
    <property type="match status" value="1"/>
</dbReference>
<dbReference type="PROSITE" id="PS50054">
    <property type="entry name" value="TYR_PHOSPHATASE_DUAL"/>
    <property type="match status" value="1"/>
</dbReference>
<protein>
    <submittedName>
        <fullName evidence="11">Dual specificity protein phosphatase family protein</fullName>
    </submittedName>
</protein>
<evidence type="ECO:0000256" key="1">
    <source>
        <dbReference type="ARBA" id="ARBA00004202"/>
    </source>
</evidence>
<feature type="domain" description="ABC transporter" evidence="10">
    <location>
        <begin position="4"/>
        <end position="233"/>
    </location>
</feature>
<organism evidence="11 12">
    <name type="scientific">Ottowia flava</name>
    <dbReference type="NCBI Taxonomy" id="2675430"/>
    <lineage>
        <taxon>Bacteria</taxon>
        <taxon>Pseudomonadati</taxon>
        <taxon>Pseudomonadota</taxon>
        <taxon>Betaproteobacteria</taxon>
        <taxon>Burkholderiales</taxon>
        <taxon>Comamonadaceae</taxon>
        <taxon>Ottowia</taxon>
    </lineage>
</organism>
<dbReference type="InterPro" id="IPR000242">
    <property type="entry name" value="PTP_cat"/>
</dbReference>
<dbReference type="InterPro" id="IPR000387">
    <property type="entry name" value="Tyr_Pase_dom"/>
</dbReference>
<dbReference type="PRINTS" id="PR00700">
    <property type="entry name" value="PRTYPHPHTASE"/>
</dbReference>
<dbReference type="Proteomes" id="UP001597304">
    <property type="component" value="Unassembled WGS sequence"/>
</dbReference>
<dbReference type="InterPro" id="IPR029021">
    <property type="entry name" value="Prot-tyrosine_phosphatase-like"/>
</dbReference>
<evidence type="ECO:0000313" key="12">
    <source>
        <dbReference type="Proteomes" id="UP001597304"/>
    </source>
</evidence>
<keyword evidence="3" id="KW-0813">Transport</keyword>
<evidence type="ECO:0000256" key="3">
    <source>
        <dbReference type="ARBA" id="ARBA00022448"/>
    </source>
</evidence>
<dbReference type="RefSeq" id="WP_147913261.1">
    <property type="nucleotide sequence ID" value="NZ_JBHUEJ010000007.1"/>
</dbReference>
<gene>
    <name evidence="11" type="ORF">ACFSF0_02470</name>
</gene>
<feature type="domain" description="Tyrosine specific protein phosphatases" evidence="9">
    <location>
        <begin position="431"/>
        <end position="496"/>
    </location>
</feature>
<comment type="similarity">
    <text evidence="2">Belongs to the ABC transporter superfamily.</text>
</comment>
<reference evidence="12" key="1">
    <citation type="journal article" date="2019" name="Int. J. Syst. Evol. Microbiol.">
        <title>The Global Catalogue of Microorganisms (GCM) 10K type strain sequencing project: providing services to taxonomists for standard genome sequencing and annotation.</title>
        <authorList>
            <consortium name="The Broad Institute Genomics Platform"/>
            <consortium name="The Broad Institute Genome Sequencing Center for Infectious Disease"/>
            <person name="Wu L."/>
            <person name="Ma J."/>
        </authorList>
    </citation>
    <scope>NUCLEOTIDE SEQUENCE [LARGE SCALE GENOMIC DNA]</scope>
    <source>
        <strain evidence="12">LMG 29247</strain>
    </source>
</reference>
<evidence type="ECO:0000259" key="10">
    <source>
        <dbReference type="PROSITE" id="PS50893"/>
    </source>
</evidence>
<dbReference type="PROSITE" id="PS50893">
    <property type="entry name" value="ABC_TRANSPORTER_2"/>
    <property type="match status" value="1"/>
</dbReference>
<keyword evidence="4" id="KW-1003">Cell membrane</keyword>
<accession>A0ABW4KNX5</accession>
<evidence type="ECO:0000313" key="11">
    <source>
        <dbReference type="EMBL" id="MFD1709459.1"/>
    </source>
</evidence>
<dbReference type="InterPro" id="IPR050086">
    <property type="entry name" value="MetN_ABC_transporter-like"/>
</dbReference>
<dbReference type="Pfam" id="PF22785">
    <property type="entry name" value="Tc-R-P"/>
    <property type="match status" value="1"/>
</dbReference>
<dbReference type="Pfam" id="PF00005">
    <property type="entry name" value="ABC_tran"/>
    <property type="match status" value="1"/>
</dbReference>
<keyword evidence="5" id="KW-0378">Hydrolase</keyword>
<dbReference type="SUPFAM" id="SSF52540">
    <property type="entry name" value="P-loop containing nucleoside triphosphate hydrolases"/>
    <property type="match status" value="1"/>
</dbReference>
<evidence type="ECO:0000259" key="8">
    <source>
        <dbReference type="PROSITE" id="PS50054"/>
    </source>
</evidence>
<evidence type="ECO:0000256" key="5">
    <source>
        <dbReference type="ARBA" id="ARBA00022801"/>
    </source>
</evidence>
<dbReference type="InterPro" id="IPR027417">
    <property type="entry name" value="P-loop_NTPase"/>
</dbReference>
<dbReference type="InterPro" id="IPR003439">
    <property type="entry name" value="ABC_transporter-like_ATP-bd"/>
</dbReference>
<dbReference type="EMBL" id="JBHUEJ010000007">
    <property type="protein sequence ID" value="MFD1709459.1"/>
    <property type="molecule type" value="Genomic_DNA"/>
</dbReference>
<dbReference type="InterPro" id="IPR020422">
    <property type="entry name" value="TYR_PHOSPHATASE_DUAL_dom"/>
</dbReference>
<dbReference type="Gene3D" id="3.90.190.10">
    <property type="entry name" value="Protein tyrosine phosphatase superfamily"/>
    <property type="match status" value="1"/>
</dbReference>
<dbReference type="InterPro" id="IPR016130">
    <property type="entry name" value="Tyr_Pase_AS"/>
</dbReference>